<dbReference type="EMBL" id="FNHB01000001">
    <property type="protein sequence ID" value="SDL75381.1"/>
    <property type="molecule type" value="Genomic_DNA"/>
</dbReference>
<reference evidence="5 6" key="1">
    <citation type="submission" date="2016-10" db="EMBL/GenBank/DDBJ databases">
        <authorList>
            <person name="de Groot N.N."/>
        </authorList>
    </citation>
    <scope>NUCLEOTIDE SEQUENCE [LARGE SCALE GENOMIC DNA]</scope>
    <source>
        <strain evidence="5 6">DSM 1736</strain>
    </source>
</reference>
<dbReference type="InterPro" id="IPR000835">
    <property type="entry name" value="HTH_MarR-typ"/>
</dbReference>
<keyword evidence="1" id="KW-0805">Transcription regulation</keyword>
<evidence type="ECO:0000256" key="1">
    <source>
        <dbReference type="ARBA" id="ARBA00023015"/>
    </source>
</evidence>
<dbReference type="PANTHER" id="PTHR42756">
    <property type="entry name" value="TRANSCRIPTIONAL REGULATOR, MARR"/>
    <property type="match status" value="1"/>
</dbReference>
<evidence type="ECO:0000256" key="2">
    <source>
        <dbReference type="ARBA" id="ARBA00023125"/>
    </source>
</evidence>
<feature type="domain" description="HTH marR-type" evidence="4">
    <location>
        <begin position="1"/>
        <end position="87"/>
    </location>
</feature>
<accession>A0A1G9MMY3</accession>
<dbReference type="STRING" id="146817.SAMN04488502_101734"/>
<dbReference type="Gene3D" id="1.10.10.10">
    <property type="entry name" value="Winged helix-like DNA-binding domain superfamily/Winged helix DNA-binding domain"/>
    <property type="match status" value="1"/>
</dbReference>
<name>A0A1G9MMY3_9FIRM</name>
<keyword evidence="2" id="KW-0238">DNA-binding</keyword>
<dbReference type="AlphaFoldDB" id="A0A1G9MMY3"/>
<dbReference type="PRINTS" id="PR00598">
    <property type="entry name" value="HTHMARR"/>
</dbReference>
<dbReference type="InterPro" id="IPR036390">
    <property type="entry name" value="WH_DNA-bd_sf"/>
</dbReference>
<organism evidence="5 6">
    <name type="scientific">Dendrosporobacter quercicolus</name>
    <dbReference type="NCBI Taxonomy" id="146817"/>
    <lineage>
        <taxon>Bacteria</taxon>
        <taxon>Bacillati</taxon>
        <taxon>Bacillota</taxon>
        <taxon>Negativicutes</taxon>
        <taxon>Selenomonadales</taxon>
        <taxon>Sporomusaceae</taxon>
        <taxon>Dendrosporobacter</taxon>
    </lineage>
</organism>
<protein>
    <submittedName>
        <fullName evidence="5">MarR family protein</fullName>
    </submittedName>
</protein>
<keyword evidence="3" id="KW-0804">Transcription</keyword>
<dbReference type="InterPro" id="IPR036388">
    <property type="entry name" value="WH-like_DNA-bd_sf"/>
</dbReference>
<dbReference type="GO" id="GO:0003700">
    <property type="term" value="F:DNA-binding transcription factor activity"/>
    <property type="evidence" value="ECO:0007669"/>
    <property type="project" value="InterPro"/>
</dbReference>
<evidence type="ECO:0000313" key="6">
    <source>
        <dbReference type="Proteomes" id="UP000214880"/>
    </source>
</evidence>
<evidence type="ECO:0000256" key="3">
    <source>
        <dbReference type="ARBA" id="ARBA00023163"/>
    </source>
</evidence>
<dbReference type="PANTHER" id="PTHR42756:SF1">
    <property type="entry name" value="TRANSCRIPTIONAL REPRESSOR OF EMRAB OPERON"/>
    <property type="match status" value="1"/>
</dbReference>
<dbReference type="Proteomes" id="UP000214880">
    <property type="component" value="Unassembled WGS sequence"/>
</dbReference>
<dbReference type="GO" id="GO:0003677">
    <property type="term" value="F:DNA binding"/>
    <property type="evidence" value="ECO:0007669"/>
    <property type="project" value="UniProtKB-KW"/>
</dbReference>
<dbReference type="PROSITE" id="PS50995">
    <property type="entry name" value="HTH_MARR_2"/>
    <property type="match status" value="1"/>
</dbReference>
<keyword evidence="6" id="KW-1185">Reference proteome</keyword>
<evidence type="ECO:0000313" key="5">
    <source>
        <dbReference type="EMBL" id="SDL75381.1"/>
    </source>
</evidence>
<gene>
    <name evidence="5" type="ORF">SAMN04488502_101734</name>
</gene>
<dbReference type="Pfam" id="PF01047">
    <property type="entry name" value="MarR"/>
    <property type="match status" value="1"/>
</dbReference>
<proteinExistence type="predicted"/>
<dbReference type="SUPFAM" id="SSF46785">
    <property type="entry name" value="Winged helix' DNA-binding domain"/>
    <property type="match status" value="1"/>
</dbReference>
<evidence type="ECO:0000259" key="4">
    <source>
        <dbReference type="PROSITE" id="PS50995"/>
    </source>
</evidence>
<sequence length="92" mass="10491">MKVLAERIHRTKPTVTVLVDKLVDLGYVTKEKSYEDNRVTFIALTEKGVALKPVFTMISDKLNTIVYNGISDTEAENLERILEKINHNLEES</sequence>